<dbReference type="VEuPathDB" id="ToxoDB:NCLIV_021490"/>
<dbReference type="InParanoid" id="F0VF67"/>
<keyword evidence="4" id="KW-0539">Nucleus</keyword>
<dbReference type="Gene3D" id="3.40.50.300">
    <property type="entry name" value="P-loop containing nucleotide triphosphate hydrolases"/>
    <property type="match status" value="1"/>
</dbReference>
<feature type="domain" description="Guanine nucleotide-binding protein-like 3 N-terminal" evidence="7">
    <location>
        <begin position="107"/>
        <end position="180"/>
    </location>
</feature>
<organism evidence="8 9">
    <name type="scientific">Neospora caninum (strain Liverpool)</name>
    <dbReference type="NCBI Taxonomy" id="572307"/>
    <lineage>
        <taxon>Eukaryota</taxon>
        <taxon>Sar</taxon>
        <taxon>Alveolata</taxon>
        <taxon>Apicomplexa</taxon>
        <taxon>Conoidasida</taxon>
        <taxon>Coccidia</taxon>
        <taxon>Eucoccidiorida</taxon>
        <taxon>Eimeriorina</taxon>
        <taxon>Sarcocystidae</taxon>
        <taxon>Neospora</taxon>
    </lineage>
</organism>
<feature type="region of interest" description="Disordered" evidence="5">
    <location>
        <begin position="431"/>
        <end position="452"/>
    </location>
</feature>
<feature type="region of interest" description="Disordered" evidence="5">
    <location>
        <begin position="1"/>
        <end position="25"/>
    </location>
</feature>
<feature type="compositionally biased region" description="Basic residues" evidence="5">
    <location>
        <begin position="117"/>
        <end position="127"/>
    </location>
</feature>
<evidence type="ECO:0000256" key="1">
    <source>
        <dbReference type="ARBA" id="ARBA00004123"/>
    </source>
</evidence>
<protein>
    <submittedName>
        <fullName evidence="8">Putative GTPase domain containing protein</fullName>
    </submittedName>
</protein>
<feature type="region of interest" description="Disordered" evidence="5">
    <location>
        <begin position="748"/>
        <end position="783"/>
    </location>
</feature>
<feature type="compositionally biased region" description="Low complexity" evidence="5">
    <location>
        <begin position="436"/>
        <end position="452"/>
    </location>
</feature>
<proteinExistence type="predicted"/>
<dbReference type="EMBL" id="FR823388">
    <property type="protein sequence ID" value="CBZ52361.1"/>
    <property type="molecule type" value="Genomic_DNA"/>
</dbReference>
<dbReference type="SUPFAM" id="SSF52540">
    <property type="entry name" value="P-loop containing nucleoside triphosphate hydrolases"/>
    <property type="match status" value="1"/>
</dbReference>
<keyword evidence="9" id="KW-1185">Reference proteome</keyword>
<keyword evidence="2" id="KW-0547">Nucleotide-binding</keyword>
<evidence type="ECO:0000313" key="9">
    <source>
        <dbReference type="Proteomes" id="UP000007494"/>
    </source>
</evidence>
<feature type="domain" description="G" evidence="6">
    <location>
        <begin position="459"/>
        <end position="514"/>
    </location>
</feature>
<evidence type="ECO:0000256" key="5">
    <source>
        <dbReference type="SAM" id="MobiDB-lite"/>
    </source>
</evidence>
<evidence type="ECO:0000313" key="8">
    <source>
        <dbReference type="EMBL" id="CBZ52361.1"/>
    </source>
</evidence>
<dbReference type="InterPro" id="IPR050755">
    <property type="entry name" value="TRAFAC_YlqF/YawG_RiboMat"/>
</dbReference>
<dbReference type="GO" id="GO:0005730">
    <property type="term" value="C:nucleolus"/>
    <property type="evidence" value="ECO:0007669"/>
    <property type="project" value="TreeGrafter"/>
</dbReference>
<dbReference type="PRINTS" id="PR00326">
    <property type="entry name" value="GTP1OBG"/>
</dbReference>
<feature type="compositionally biased region" description="Basic residues" evidence="5">
    <location>
        <begin position="1"/>
        <end position="10"/>
    </location>
</feature>
<sequence length="903" mass="96784">MEVRSFRLKSSRQSPEVPGSKWRSSLGARSDSEIRFVTPVADAMMDTGPIELLFKALVGEPAGFTIPTANNPMIEEPEWSPRQKPVLVPAFATMVKIKKNSKRQKLSQKYNIEKKVREHRRKMRKTAKQTGGPVRKKHRRDPGIPNSCPFKQDILRTIQVRKQQKEAAASAERERRLGEAREGTASGGCNEVVPAAAGDDGDMEAPELVPVNPLAKLLDSAEESQARFRAAQLNESDENAGASPFAYELTTQQQVYLHQQQRQQQQLLRRVLQQADVIIEVLDARMPSAFRCPALERWVLGEGKKLILVMNKVDLVPKEAAVAWLKTLQRGVAPALAFKSAGGKSAGARKRGVKRGGKRKLQNWTDVEPLEASESFRNAIALDPTLCCVVFCIIDSTGGPGVCECSSVALGAPALLRLLNALAHTANRGEVSADLDPTSDSAAPSTSSASSTPKANLIVGVVGYPNVGKSSLVNALTHSCSAAAVAALPGSTKTLQFVRIDKHIQLIDSPGVLFSPSKNPQDDALLLPPTSASLASSPSGCPDTQGAQGSESCSAFILRSLLPVHRLENPQEVATGVAAWCCSETLQRLYRLEAFSSPQEMLALLAHRRGKLKKGGVPDLDAAAKIFLQDWQSGVIPYYTLPPSDDSQPSAAADMKTEKVAFWKTPAGEGAGDAVATTQNASSPAEVYASVLASQCHAIETGEDTMGETSRGQEPGVVRVSVDFNRAKNEPQRPYMLLRFGPVAVDSAKRPGTSALSLSPSAVGRGRDAKTHMGAESDDAVSAEASRRAETRKEAAAAAVSKKERMPHVVAMAKNKQAAKKNRKLANKLQRLVGEMAAGGDEDASMDVSVEVAHGGRCVSSISLLAGHALGIIFRLMLSLWVASNLLDLRCPSLPIASFLTPT</sequence>
<dbReference type="PANTHER" id="PTHR11089">
    <property type="entry name" value="GTP-BINDING PROTEIN-RELATED"/>
    <property type="match status" value="1"/>
</dbReference>
<dbReference type="InterPro" id="IPR014813">
    <property type="entry name" value="Gnl3_N_dom"/>
</dbReference>
<evidence type="ECO:0000259" key="7">
    <source>
        <dbReference type="Pfam" id="PF08701"/>
    </source>
</evidence>
<feature type="compositionally biased region" description="Basic and acidic residues" evidence="5">
    <location>
        <begin position="171"/>
        <end position="182"/>
    </location>
</feature>
<dbReference type="Pfam" id="PF01926">
    <property type="entry name" value="MMR_HSR1"/>
    <property type="match status" value="1"/>
</dbReference>
<dbReference type="Proteomes" id="UP000007494">
    <property type="component" value="Chromosome VIIa"/>
</dbReference>
<dbReference type="GO" id="GO:0005525">
    <property type="term" value="F:GTP binding"/>
    <property type="evidence" value="ECO:0007669"/>
    <property type="project" value="UniProtKB-KW"/>
</dbReference>
<feature type="region of interest" description="Disordered" evidence="5">
    <location>
        <begin position="117"/>
        <end position="197"/>
    </location>
</feature>
<accession>F0VF67</accession>
<dbReference type="Gene3D" id="1.10.1580.10">
    <property type="match status" value="1"/>
</dbReference>
<keyword evidence="3" id="KW-0342">GTP-binding</keyword>
<dbReference type="InterPro" id="IPR006073">
    <property type="entry name" value="GTP-bd"/>
</dbReference>
<gene>
    <name evidence="8" type="ORF">NCLIV_021490</name>
</gene>
<feature type="compositionally biased region" description="Basic and acidic residues" evidence="5">
    <location>
        <begin position="765"/>
        <end position="775"/>
    </location>
</feature>
<dbReference type="OrthoDB" id="10266128at2759"/>
<dbReference type="GeneID" id="13444283"/>
<dbReference type="RefSeq" id="XP_003882393.1">
    <property type="nucleotide sequence ID" value="XM_003882344.1"/>
</dbReference>
<evidence type="ECO:0000256" key="4">
    <source>
        <dbReference type="ARBA" id="ARBA00023242"/>
    </source>
</evidence>
<dbReference type="eggNOG" id="KOG2484">
    <property type="taxonomic scope" value="Eukaryota"/>
</dbReference>
<dbReference type="InterPro" id="IPR023179">
    <property type="entry name" value="GTP-bd_ortho_bundle_sf"/>
</dbReference>
<name>F0VF67_NEOCL</name>
<dbReference type="Pfam" id="PF08701">
    <property type="entry name" value="GN3L_Grn1"/>
    <property type="match status" value="1"/>
</dbReference>
<dbReference type="PANTHER" id="PTHR11089:SF30">
    <property type="entry name" value="GUANINE NUCLEOTIDE-BINDING PROTEIN-LIKE 3 HOMOLOG"/>
    <property type="match status" value="1"/>
</dbReference>
<dbReference type="InterPro" id="IPR027417">
    <property type="entry name" value="P-loop_NTPase"/>
</dbReference>
<dbReference type="AlphaFoldDB" id="F0VF67"/>
<reference evidence="9" key="1">
    <citation type="journal article" date="2012" name="PLoS Pathog.">
        <title>Comparative genomics of the apicomplexan parasites Toxoplasma gondii and Neospora caninum: Coccidia differing in host range and transmission strategy.</title>
        <authorList>
            <person name="Reid A.J."/>
            <person name="Vermont S.J."/>
            <person name="Cotton J.A."/>
            <person name="Harris D."/>
            <person name="Hill-Cawthorne G.A."/>
            <person name="Konen-Waisman S."/>
            <person name="Latham S.M."/>
            <person name="Mourier T."/>
            <person name="Norton R."/>
            <person name="Quail M.A."/>
            <person name="Sanders M."/>
            <person name="Shanmugam D."/>
            <person name="Sohal A."/>
            <person name="Wasmuth J.D."/>
            <person name="Brunk B."/>
            <person name="Grigg M.E."/>
            <person name="Howard J.C."/>
            <person name="Parkinson J."/>
            <person name="Roos D.S."/>
            <person name="Trees A.J."/>
            <person name="Berriman M."/>
            <person name="Pain A."/>
            <person name="Wastling J.M."/>
        </authorList>
    </citation>
    <scope>NUCLEOTIDE SEQUENCE [LARGE SCALE GENOMIC DNA]</scope>
    <source>
        <strain evidence="9">Liverpool</strain>
    </source>
</reference>
<comment type="subcellular location">
    <subcellularLocation>
        <location evidence="1">Nucleus</location>
    </subcellularLocation>
</comment>
<evidence type="ECO:0000256" key="3">
    <source>
        <dbReference type="ARBA" id="ARBA00023134"/>
    </source>
</evidence>
<evidence type="ECO:0000259" key="6">
    <source>
        <dbReference type="Pfam" id="PF01926"/>
    </source>
</evidence>
<evidence type="ECO:0000256" key="2">
    <source>
        <dbReference type="ARBA" id="ARBA00022741"/>
    </source>
</evidence>